<feature type="transmembrane region" description="Helical" evidence="2">
    <location>
        <begin position="365"/>
        <end position="383"/>
    </location>
</feature>
<reference evidence="3" key="1">
    <citation type="submission" date="2022-10" db="EMBL/GenBank/DDBJ databases">
        <title>The complete genomes of actinobacterial strains from the NBC collection.</title>
        <authorList>
            <person name="Joergensen T.S."/>
            <person name="Alvarez Arevalo M."/>
            <person name="Sterndorff E.B."/>
            <person name="Faurdal D."/>
            <person name="Vuksanovic O."/>
            <person name="Mourched A.-S."/>
            <person name="Charusanti P."/>
            <person name="Shaw S."/>
            <person name="Blin K."/>
            <person name="Weber T."/>
        </authorList>
    </citation>
    <scope>NUCLEOTIDE SEQUENCE</scope>
    <source>
        <strain evidence="3">NBC_00256</strain>
    </source>
</reference>
<dbReference type="Pfam" id="PF04657">
    <property type="entry name" value="DMT_YdcZ"/>
    <property type="match status" value="2"/>
</dbReference>
<feature type="transmembrane region" description="Helical" evidence="2">
    <location>
        <begin position="312"/>
        <end position="330"/>
    </location>
</feature>
<accession>A0ABZ1SF63</accession>
<dbReference type="InterPro" id="IPR006750">
    <property type="entry name" value="YdcZ"/>
</dbReference>
<keyword evidence="4" id="KW-1185">Reference proteome</keyword>
<keyword evidence="2" id="KW-0812">Transmembrane</keyword>
<name>A0ABZ1SF63_9ACTN</name>
<feature type="transmembrane region" description="Helical" evidence="2">
    <location>
        <begin position="278"/>
        <end position="300"/>
    </location>
</feature>
<gene>
    <name evidence="3" type="ORF">OG994_13250</name>
</gene>
<dbReference type="PANTHER" id="PTHR34821">
    <property type="entry name" value="INNER MEMBRANE PROTEIN YDCZ"/>
    <property type="match status" value="1"/>
</dbReference>
<dbReference type="Proteomes" id="UP001432190">
    <property type="component" value="Chromosome"/>
</dbReference>
<feature type="region of interest" description="Disordered" evidence="1">
    <location>
        <begin position="1"/>
        <end position="55"/>
    </location>
</feature>
<feature type="transmembrane region" description="Helical" evidence="2">
    <location>
        <begin position="245"/>
        <end position="266"/>
    </location>
</feature>
<dbReference type="EMBL" id="CP108084">
    <property type="protein sequence ID" value="WUP52413.1"/>
    <property type="molecule type" value="Genomic_DNA"/>
</dbReference>
<evidence type="ECO:0000256" key="2">
    <source>
        <dbReference type="SAM" id="Phobius"/>
    </source>
</evidence>
<evidence type="ECO:0000313" key="4">
    <source>
        <dbReference type="Proteomes" id="UP001432190"/>
    </source>
</evidence>
<feature type="transmembrane region" description="Helical" evidence="2">
    <location>
        <begin position="90"/>
        <end position="108"/>
    </location>
</feature>
<feature type="transmembrane region" description="Helical" evidence="2">
    <location>
        <begin position="342"/>
        <end position="359"/>
    </location>
</feature>
<evidence type="ECO:0000313" key="3">
    <source>
        <dbReference type="EMBL" id="WUP52413.1"/>
    </source>
</evidence>
<dbReference type="RefSeq" id="WP_328853437.1">
    <property type="nucleotide sequence ID" value="NZ_CP108084.1"/>
</dbReference>
<feature type="transmembrane region" description="Helical" evidence="2">
    <location>
        <begin position="187"/>
        <end position="205"/>
    </location>
</feature>
<dbReference type="PANTHER" id="PTHR34821:SF2">
    <property type="entry name" value="INNER MEMBRANE PROTEIN YDCZ"/>
    <property type="match status" value="1"/>
</dbReference>
<keyword evidence="2" id="KW-1133">Transmembrane helix</keyword>
<sequence length="403" mass="38077">MTGTPVAPEPAAGPAVPGPDPSAASAGPDRAAAMPDPDPAMAGPDPAMTGPDPAAAVPGAEAVAAAPGSAAAVGVPGVVPPALPRRRGPLPVWAALAVVTLAGVASAAQGATNGELGVRVGEPTLAAVVNNLGGTLLVVVGLAVLPSMRAGLAELRRTRPPWWSYLGGLGGAAIVVLGAYVVPVLGVAVFTIAQVAGSSLGGLAVDRAGLAPVGRLALTGPRVAGGLLGVAAVTLAQLGQPIGDLAVGLVLLAVAGGVGVALQSALNGRISAAGSAAAGVAVNFAVSTPAVLLVAALAGAFTGPAPAWPDAWYLYTSGALGVAIVAGLVIGVRSAGVLRTGLALVAGQLGGALLLDALLPGGPGARPAVLAGAALTLVAVVVAGRRNRVAAAGAERAGGRLVG</sequence>
<evidence type="ECO:0000256" key="1">
    <source>
        <dbReference type="SAM" id="MobiDB-lite"/>
    </source>
</evidence>
<feature type="transmembrane region" description="Helical" evidence="2">
    <location>
        <begin position="128"/>
        <end position="150"/>
    </location>
</feature>
<keyword evidence="2" id="KW-0472">Membrane</keyword>
<organism evidence="3 4">
    <name type="scientific">Micromonospora globbae</name>
    <dbReference type="NCBI Taxonomy" id="1894969"/>
    <lineage>
        <taxon>Bacteria</taxon>
        <taxon>Bacillati</taxon>
        <taxon>Actinomycetota</taxon>
        <taxon>Actinomycetes</taxon>
        <taxon>Micromonosporales</taxon>
        <taxon>Micromonosporaceae</taxon>
        <taxon>Micromonospora</taxon>
    </lineage>
</organism>
<feature type="transmembrane region" description="Helical" evidence="2">
    <location>
        <begin position="217"/>
        <end position="239"/>
    </location>
</feature>
<proteinExistence type="predicted"/>
<protein>
    <submittedName>
        <fullName evidence="3">DMT family transporter</fullName>
    </submittedName>
</protein>
<feature type="transmembrane region" description="Helical" evidence="2">
    <location>
        <begin position="162"/>
        <end position="181"/>
    </location>
</feature>